<dbReference type="SUPFAM" id="SSF49313">
    <property type="entry name" value="Cadherin-like"/>
    <property type="match status" value="1"/>
</dbReference>
<dbReference type="RefSeq" id="WP_108127955.1">
    <property type="nucleotide sequence ID" value="NZ_QBKP01000002.1"/>
</dbReference>
<comment type="caution">
    <text evidence="2">The sequence shown here is derived from an EMBL/GenBank/DDBJ whole genome shotgun (WGS) entry which is preliminary data.</text>
</comment>
<dbReference type="Gene3D" id="2.60.40.10">
    <property type="entry name" value="Immunoglobulins"/>
    <property type="match status" value="1"/>
</dbReference>
<feature type="signal peptide" evidence="1">
    <location>
        <begin position="1"/>
        <end position="21"/>
    </location>
</feature>
<evidence type="ECO:0000313" key="3">
    <source>
        <dbReference type="Proteomes" id="UP000244224"/>
    </source>
</evidence>
<name>A0A2T6B8Y7_9RHOB</name>
<keyword evidence="3" id="KW-1185">Reference proteome</keyword>
<organism evidence="2 3">
    <name type="scientific">Gemmobacter caeni</name>
    <dbReference type="NCBI Taxonomy" id="589035"/>
    <lineage>
        <taxon>Bacteria</taxon>
        <taxon>Pseudomonadati</taxon>
        <taxon>Pseudomonadota</taxon>
        <taxon>Alphaproteobacteria</taxon>
        <taxon>Rhodobacterales</taxon>
        <taxon>Paracoccaceae</taxon>
        <taxon>Gemmobacter</taxon>
    </lineage>
</organism>
<proteinExistence type="predicted"/>
<dbReference type="GO" id="GO:0005509">
    <property type="term" value="F:calcium ion binding"/>
    <property type="evidence" value="ECO:0007669"/>
    <property type="project" value="InterPro"/>
</dbReference>
<reference evidence="2 3" key="1">
    <citation type="submission" date="2018-04" db="EMBL/GenBank/DDBJ databases">
        <title>Genomic Encyclopedia of Archaeal and Bacterial Type Strains, Phase II (KMG-II): from individual species to whole genera.</title>
        <authorList>
            <person name="Goeker M."/>
        </authorList>
    </citation>
    <scope>NUCLEOTIDE SEQUENCE [LARGE SCALE GENOMIC DNA]</scope>
    <source>
        <strain evidence="2 3">DSM 21823</strain>
    </source>
</reference>
<evidence type="ECO:0000313" key="2">
    <source>
        <dbReference type="EMBL" id="PTX52537.1"/>
    </source>
</evidence>
<dbReference type="GO" id="GO:0016020">
    <property type="term" value="C:membrane"/>
    <property type="evidence" value="ECO:0007669"/>
    <property type="project" value="InterPro"/>
</dbReference>
<dbReference type="InterPro" id="IPR013783">
    <property type="entry name" value="Ig-like_fold"/>
</dbReference>
<dbReference type="Proteomes" id="UP000244224">
    <property type="component" value="Unassembled WGS sequence"/>
</dbReference>
<accession>A0A2T6B8Y7</accession>
<dbReference type="AlphaFoldDB" id="A0A2T6B8Y7"/>
<dbReference type="Pfam" id="PF05345">
    <property type="entry name" value="He_PIG"/>
    <property type="match status" value="1"/>
</dbReference>
<keyword evidence="1" id="KW-0732">Signal</keyword>
<dbReference type="InterPro" id="IPR015919">
    <property type="entry name" value="Cadherin-like_sf"/>
</dbReference>
<feature type="chain" id="PRO_5015774992" evidence="1">
    <location>
        <begin position="22"/>
        <end position="966"/>
    </location>
</feature>
<sequence>MLRLLTGIIVGTGLAAGAVSAQTTTSTVLTGEAFGFVAADSTMPDPFAFGPVSGVTPDGIPVVSNIITISGITEPVEASVSDLGTGGDPRISVNGQIYVTSATVEDGDSIRVSILPTIGGYSQTYQAEVTVGEGSAIFQVTTRAADTIPDPFFFAAAANQDPNTLIASQPATITGLEATASVSVSGAGTPQVSLDGGASWVSAGSVANNGTVQVRLTSGSFGETRTATVTIGGVPSTFEVTVRSSNDTPVLTAFSDQTGVNPNVVVVSDPITVTGIESEVTGSVSGDGLPELSVNNGPWVSAGSSTPVANGAQVRIRLTSGDFGETRSATLNVNGVTGAFSVTTRSADTTPDGFTLAAVTGADPSSLVASAPVTIAGIEAAASVSVSGDGSPEFSLDGGTTWASSGTVSAGQEITVRLTSGGFLETRVATLTVGGVSGEFSVTSRAQDTAPDSFLFASRLAAPGATVASDPATLSGFEGSVAISVSGSGSPSYRIDGGEWTTEPGTVTVGRQVQIRLTAAETESTSRNASLTVGTTSGTFTVTTQDLTPNVFSFAPVTGAEVATLVTSADVTVSGVTGTVPVSVGGVIGAEYQIDGGAWTSTNGSVEAGQTVRVRFTSSGSFGTESVANLTIGSVSAPFSVTTRTQNATPDDFTFAAALVGPGGEAVSDLVTLTGFEGSVAISVSGDGSPVYSINGGAYTSDPGLVTAGQTVQVRMTASSTEGGTRTASLTVGTITRDFVVTTQDLSPDAFAFSAVTGGALGAQVSSDPVQVAGVTGAVAVSVSEGNGGQVRTGTGPVGEVVWSDWTDHTAPLTVTNGGWVQARLTTASAYETERSVTIAVGTASASFSVTTGSEPVSLELGTAQIPDGEEGVAYVGFDLKTLIAFTGGGSGSPPSADELTWAVTSGALPTGLGLGAGTGLISGTPSAIGAYSFTVTATYPGGVAASRAYTIIVNDPEGSLVLEGG</sequence>
<dbReference type="EMBL" id="QBKP01000002">
    <property type="protein sequence ID" value="PTX52537.1"/>
    <property type="molecule type" value="Genomic_DNA"/>
</dbReference>
<evidence type="ECO:0000256" key="1">
    <source>
        <dbReference type="SAM" id="SignalP"/>
    </source>
</evidence>
<gene>
    <name evidence="2" type="ORF">C8N34_102317</name>
</gene>
<dbReference type="OrthoDB" id="564699at2"/>
<protein>
    <submittedName>
        <fullName evidence="2">Putative Ig domain-containing protein</fullName>
    </submittedName>
</protein>